<dbReference type="STRING" id="270498.CHK_3126"/>
<dbReference type="EMBL" id="LAYJ01000133">
    <property type="protein sequence ID" value="KKI49548.1"/>
    <property type="molecule type" value="Genomic_DNA"/>
</dbReference>
<dbReference type="Proteomes" id="UP000034076">
    <property type="component" value="Unassembled WGS sequence"/>
</dbReference>
<dbReference type="RefSeq" id="WP_046444866.1">
    <property type="nucleotide sequence ID" value="NZ_LAYJ01000133.1"/>
</dbReference>
<dbReference type="InterPro" id="IPR007848">
    <property type="entry name" value="Small_mtfrase_dom"/>
</dbReference>
<dbReference type="Pfam" id="PF05175">
    <property type="entry name" value="MTS"/>
    <property type="match status" value="1"/>
</dbReference>
<protein>
    <recommendedName>
        <fullName evidence="1">peptide chain release factor N(5)-glutamine methyltransferase</fullName>
        <ecNumber evidence="1">2.1.1.297</ecNumber>
    </recommendedName>
</protein>
<evidence type="ECO:0000259" key="7">
    <source>
        <dbReference type="Pfam" id="PF17827"/>
    </source>
</evidence>
<dbReference type="NCBIfam" id="TIGR00536">
    <property type="entry name" value="hemK_fam"/>
    <property type="match status" value="1"/>
</dbReference>
<keyword evidence="3" id="KW-0808">Transferase</keyword>
<dbReference type="PANTHER" id="PTHR18895:SF74">
    <property type="entry name" value="MTRF1L RELEASE FACTOR GLUTAMINE METHYLTRANSFERASE"/>
    <property type="match status" value="1"/>
</dbReference>
<proteinExistence type="predicted"/>
<evidence type="ECO:0000313" key="9">
    <source>
        <dbReference type="Proteomes" id="UP000034076"/>
    </source>
</evidence>
<comment type="catalytic activity">
    <reaction evidence="5">
        <text>L-glutaminyl-[peptide chain release factor] + S-adenosyl-L-methionine = N(5)-methyl-L-glutaminyl-[peptide chain release factor] + S-adenosyl-L-homocysteine + H(+)</text>
        <dbReference type="Rhea" id="RHEA:42896"/>
        <dbReference type="Rhea" id="RHEA-COMP:10271"/>
        <dbReference type="Rhea" id="RHEA-COMP:10272"/>
        <dbReference type="ChEBI" id="CHEBI:15378"/>
        <dbReference type="ChEBI" id="CHEBI:30011"/>
        <dbReference type="ChEBI" id="CHEBI:57856"/>
        <dbReference type="ChEBI" id="CHEBI:59789"/>
        <dbReference type="ChEBI" id="CHEBI:61891"/>
        <dbReference type="EC" id="2.1.1.297"/>
    </reaction>
</comment>
<dbReference type="EC" id="2.1.1.297" evidence="1"/>
<comment type="caution">
    <text evidence="8">The sequence shown here is derived from an EMBL/GenBank/DDBJ whole genome shotgun (WGS) entry which is preliminary data.</text>
</comment>
<evidence type="ECO:0000256" key="2">
    <source>
        <dbReference type="ARBA" id="ARBA00022603"/>
    </source>
</evidence>
<dbReference type="Gene3D" id="1.10.8.10">
    <property type="entry name" value="DNA helicase RuvA subunit, C-terminal domain"/>
    <property type="match status" value="1"/>
</dbReference>
<dbReference type="GO" id="GO:0003676">
    <property type="term" value="F:nucleic acid binding"/>
    <property type="evidence" value="ECO:0007669"/>
    <property type="project" value="InterPro"/>
</dbReference>
<dbReference type="OrthoDB" id="9784805at2"/>
<evidence type="ECO:0000256" key="5">
    <source>
        <dbReference type="ARBA" id="ARBA00048391"/>
    </source>
</evidence>
<dbReference type="InterPro" id="IPR019874">
    <property type="entry name" value="RF_methyltr_PrmC"/>
</dbReference>
<keyword evidence="9" id="KW-1185">Reference proteome</keyword>
<gene>
    <name evidence="8" type="ORF">CHK_3126</name>
</gene>
<keyword evidence="2" id="KW-0489">Methyltransferase</keyword>
<dbReference type="SUPFAM" id="SSF53335">
    <property type="entry name" value="S-adenosyl-L-methionine-dependent methyltransferases"/>
    <property type="match status" value="1"/>
</dbReference>
<evidence type="ECO:0000256" key="4">
    <source>
        <dbReference type="ARBA" id="ARBA00022691"/>
    </source>
</evidence>
<dbReference type="InterPro" id="IPR002052">
    <property type="entry name" value="DNA_methylase_N6_adenine_CS"/>
</dbReference>
<dbReference type="GO" id="GO:0032259">
    <property type="term" value="P:methylation"/>
    <property type="evidence" value="ECO:0007669"/>
    <property type="project" value="UniProtKB-KW"/>
</dbReference>
<organism evidence="8 9">
    <name type="scientific">Christensenella hongkongensis</name>
    <dbReference type="NCBI Taxonomy" id="270498"/>
    <lineage>
        <taxon>Bacteria</taxon>
        <taxon>Bacillati</taxon>
        <taxon>Bacillota</taxon>
        <taxon>Clostridia</taxon>
        <taxon>Christensenellales</taxon>
        <taxon>Christensenellaceae</taxon>
        <taxon>Christensenella</taxon>
    </lineage>
</organism>
<feature type="domain" description="Methyltransferase small" evidence="6">
    <location>
        <begin position="114"/>
        <end position="192"/>
    </location>
</feature>
<keyword evidence="4" id="KW-0949">S-adenosyl-L-methionine</keyword>
<dbReference type="InterPro" id="IPR004556">
    <property type="entry name" value="HemK-like"/>
</dbReference>
<dbReference type="InterPro" id="IPR029063">
    <property type="entry name" value="SAM-dependent_MTases_sf"/>
</dbReference>
<dbReference type="InterPro" id="IPR050320">
    <property type="entry name" value="N5-glutamine_MTase"/>
</dbReference>
<accession>A0A0M2NBD9</accession>
<dbReference type="Gene3D" id="3.40.50.150">
    <property type="entry name" value="Vaccinia Virus protein VP39"/>
    <property type="match status" value="1"/>
</dbReference>
<dbReference type="NCBIfam" id="TIGR03534">
    <property type="entry name" value="RF_mod_PrmC"/>
    <property type="match status" value="1"/>
</dbReference>
<name>A0A0M2NBD9_9FIRM</name>
<dbReference type="PROSITE" id="PS00092">
    <property type="entry name" value="N6_MTASE"/>
    <property type="match status" value="1"/>
</dbReference>
<evidence type="ECO:0000313" key="8">
    <source>
        <dbReference type="EMBL" id="KKI49548.1"/>
    </source>
</evidence>
<sequence length="279" mass="30867">MSNWGEVYHNTLRTLEQAGFEEAATEAKMILAHVYGGDFSQLYLRFFDACNQEPEVQGLTLARLSGRPLAYVLGEKYFYGRRFYVDERVLIPRYDTEPVVERALSLARERGYIKALDLCCGSGIIGVTLAAEGRFGKICFADLSAGALEVAKENARALVPDQCCSFVQGDFLENICETFDLVVCNPPYISARDYKGLEPQVRDYEPQSALLAANEGYLFYERAAKELPPVLNPGGAVVFEIGDTQEARVCALLEEAGFDKIESGCDMAGRPRFVCAVMA</sequence>
<evidence type="ECO:0000256" key="3">
    <source>
        <dbReference type="ARBA" id="ARBA00022679"/>
    </source>
</evidence>
<dbReference type="Pfam" id="PF17827">
    <property type="entry name" value="PrmC_N"/>
    <property type="match status" value="1"/>
</dbReference>
<feature type="domain" description="Release factor glutamine methyltransferase N-terminal" evidence="7">
    <location>
        <begin position="8"/>
        <end position="74"/>
    </location>
</feature>
<dbReference type="InterPro" id="IPR040758">
    <property type="entry name" value="PrmC_N"/>
</dbReference>
<evidence type="ECO:0000259" key="6">
    <source>
        <dbReference type="Pfam" id="PF05175"/>
    </source>
</evidence>
<dbReference type="AlphaFoldDB" id="A0A0M2NBD9"/>
<evidence type="ECO:0000256" key="1">
    <source>
        <dbReference type="ARBA" id="ARBA00012771"/>
    </source>
</evidence>
<dbReference type="PANTHER" id="PTHR18895">
    <property type="entry name" value="HEMK METHYLTRANSFERASE"/>
    <property type="match status" value="1"/>
</dbReference>
<dbReference type="CDD" id="cd02440">
    <property type="entry name" value="AdoMet_MTases"/>
    <property type="match status" value="1"/>
</dbReference>
<dbReference type="GO" id="GO:0102559">
    <property type="term" value="F:peptide chain release factor N(5)-glutamine methyltransferase activity"/>
    <property type="evidence" value="ECO:0007669"/>
    <property type="project" value="UniProtKB-EC"/>
</dbReference>
<reference evidence="8 9" key="1">
    <citation type="submission" date="2015-04" db="EMBL/GenBank/DDBJ databases">
        <title>Draft genome sequence of bacteremic isolate Catabacter hongkongensis type strain HKU16T.</title>
        <authorList>
            <person name="Lau S.K."/>
            <person name="Teng J.L."/>
            <person name="Huang Y."/>
            <person name="Curreem S.O."/>
            <person name="Tsui S.K."/>
            <person name="Woo P.C."/>
        </authorList>
    </citation>
    <scope>NUCLEOTIDE SEQUENCE [LARGE SCALE GENOMIC DNA]</scope>
    <source>
        <strain evidence="8 9">HKU16</strain>
    </source>
</reference>